<proteinExistence type="predicted"/>
<evidence type="ECO:0000256" key="2">
    <source>
        <dbReference type="SAM" id="Phobius"/>
    </source>
</evidence>
<feature type="region of interest" description="Disordered" evidence="1">
    <location>
        <begin position="129"/>
        <end position="151"/>
    </location>
</feature>
<evidence type="ECO:0000256" key="3">
    <source>
        <dbReference type="SAM" id="SignalP"/>
    </source>
</evidence>
<keyword evidence="5" id="KW-1185">Reference proteome</keyword>
<dbReference type="EMBL" id="LUEZ02000015">
    <property type="protein sequence ID" value="RDB27563.1"/>
    <property type="molecule type" value="Genomic_DNA"/>
</dbReference>
<feature type="chain" id="PRO_5016801834" evidence="3">
    <location>
        <begin position="21"/>
        <end position="187"/>
    </location>
</feature>
<evidence type="ECO:0000313" key="4">
    <source>
        <dbReference type="EMBL" id="RDB27563.1"/>
    </source>
</evidence>
<keyword evidence="2" id="KW-1133">Transmembrane helix</keyword>
<sequence>MVRLAFISTVAAALFTVAAAEFSITVPNSNTWWVAKSQNVVAWSCHDSPPHESFTVLLANKDQKVLTAPIAIIGVQNNFDCSKLLTPNDVGQSAATGYTILFANILNQTDVFARSEEFEIKAFGSAYPTTTSTAGSTSTSSGSAAPTGSGNATNTGGNNAAAALGFSLSSLLGSVVFVAGMGAGLLL</sequence>
<dbReference type="STRING" id="39966.A0A369K6V5"/>
<reference evidence="4" key="1">
    <citation type="submission" date="2018-04" db="EMBL/GenBank/DDBJ databases">
        <title>Whole genome sequencing of Hypsizygus marmoreus.</title>
        <authorList>
            <person name="Choi I.-G."/>
            <person name="Min B."/>
            <person name="Kim J.-G."/>
            <person name="Kim S."/>
            <person name="Oh Y.-L."/>
            <person name="Kong W.-S."/>
            <person name="Park H."/>
            <person name="Jeong J."/>
            <person name="Song E.-S."/>
        </authorList>
    </citation>
    <scope>NUCLEOTIDE SEQUENCE [LARGE SCALE GENOMIC DNA]</scope>
    <source>
        <strain evidence="4">51987-8</strain>
    </source>
</reference>
<feature type="transmembrane region" description="Helical" evidence="2">
    <location>
        <begin position="161"/>
        <end position="186"/>
    </location>
</feature>
<dbReference type="OrthoDB" id="2576580at2759"/>
<evidence type="ECO:0000256" key="1">
    <source>
        <dbReference type="SAM" id="MobiDB-lite"/>
    </source>
</evidence>
<comment type="caution">
    <text evidence="4">The sequence shown here is derived from an EMBL/GenBank/DDBJ whole genome shotgun (WGS) entry which is preliminary data.</text>
</comment>
<name>A0A369K6V5_HYPMA</name>
<keyword evidence="2" id="KW-0472">Membrane</keyword>
<dbReference type="InParanoid" id="A0A369K6V5"/>
<protein>
    <submittedName>
        <fullName evidence="4">Uncharacterized protein</fullName>
    </submittedName>
</protein>
<evidence type="ECO:0000313" key="5">
    <source>
        <dbReference type="Proteomes" id="UP000076154"/>
    </source>
</evidence>
<accession>A0A369K6V5</accession>
<dbReference type="Proteomes" id="UP000076154">
    <property type="component" value="Unassembled WGS sequence"/>
</dbReference>
<organism evidence="4 5">
    <name type="scientific">Hypsizygus marmoreus</name>
    <name type="common">White beech mushroom</name>
    <name type="synonym">Agaricus marmoreus</name>
    <dbReference type="NCBI Taxonomy" id="39966"/>
    <lineage>
        <taxon>Eukaryota</taxon>
        <taxon>Fungi</taxon>
        <taxon>Dikarya</taxon>
        <taxon>Basidiomycota</taxon>
        <taxon>Agaricomycotina</taxon>
        <taxon>Agaricomycetes</taxon>
        <taxon>Agaricomycetidae</taxon>
        <taxon>Agaricales</taxon>
        <taxon>Tricholomatineae</taxon>
        <taxon>Lyophyllaceae</taxon>
        <taxon>Hypsizygus</taxon>
    </lineage>
</organism>
<gene>
    <name evidence="4" type="ORF">Hypma_003857</name>
</gene>
<keyword evidence="2" id="KW-0812">Transmembrane</keyword>
<dbReference type="AlphaFoldDB" id="A0A369K6V5"/>
<feature type="signal peptide" evidence="3">
    <location>
        <begin position="1"/>
        <end position="20"/>
    </location>
</feature>
<keyword evidence="3" id="KW-0732">Signal</keyword>